<proteinExistence type="predicted"/>
<dbReference type="EMBL" id="CP001340">
    <property type="protein sequence ID" value="ACL95894.1"/>
    <property type="molecule type" value="Genomic_DNA"/>
</dbReference>
<dbReference type="PATRIC" id="fig|565050.3.peg.2382"/>
<evidence type="ECO:0000313" key="4">
    <source>
        <dbReference type="Proteomes" id="UP000001364"/>
    </source>
</evidence>
<dbReference type="SMR" id="A0A0H3CC27"/>
<keyword evidence="1" id="KW-0059">Arsenical resistance</keyword>
<dbReference type="GO" id="GO:0046685">
    <property type="term" value="P:response to arsenic-containing substance"/>
    <property type="evidence" value="ECO:0007669"/>
    <property type="project" value="UniProtKB-KW"/>
</dbReference>
<dbReference type="GeneID" id="7331663"/>
<protein>
    <submittedName>
        <fullName evidence="3">Arsenate reductase</fullName>
        <ecNumber evidence="3">1.20.4.1</ecNumber>
    </submittedName>
</protein>
<organism evidence="3 4">
    <name type="scientific">Caulobacter vibrioides (strain NA1000 / CB15N)</name>
    <name type="common">Caulobacter crescentus</name>
    <dbReference type="NCBI Taxonomy" id="565050"/>
    <lineage>
        <taxon>Bacteria</taxon>
        <taxon>Pseudomonadati</taxon>
        <taxon>Pseudomonadota</taxon>
        <taxon>Alphaproteobacteria</taxon>
        <taxon>Caulobacterales</taxon>
        <taxon>Caulobacteraceae</taxon>
        <taxon>Caulobacter</taxon>
    </lineage>
</organism>
<dbReference type="GO" id="GO:0008794">
    <property type="term" value="F:arsenate reductase (glutaredoxin) activity"/>
    <property type="evidence" value="ECO:0007669"/>
    <property type="project" value="UniProtKB-EC"/>
</dbReference>
<dbReference type="RefSeq" id="YP_002517802.1">
    <property type="nucleotide sequence ID" value="NC_011916.1"/>
</dbReference>
<name>A0A0H3CC27_CAUVN</name>
<evidence type="ECO:0000259" key="2">
    <source>
        <dbReference type="SMART" id="SM00226"/>
    </source>
</evidence>
<dbReference type="KEGG" id="ccs:CCNA_02429"/>
<dbReference type="EC" id="1.20.4.1" evidence="3"/>
<dbReference type="PANTHER" id="PTHR43428">
    <property type="entry name" value="ARSENATE REDUCTASE"/>
    <property type="match status" value="1"/>
</dbReference>
<dbReference type="PhylomeDB" id="A0A0H3CC27"/>
<dbReference type="AlphaFoldDB" id="A0A0H3CC27"/>
<dbReference type="OrthoDB" id="9799372at2"/>
<dbReference type="Gene3D" id="3.40.50.2300">
    <property type="match status" value="1"/>
</dbReference>
<dbReference type="InterPro" id="IPR036196">
    <property type="entry name" value="Ptyr_pPase_sf"/>
</dbReference>
<evidence type="ECO:0000256" key="1">
    <source>
        <dbReference type="ARBA" id="ARBA00022849"/>
    </source>
</evidence>
<evidence type="ECO:0000313" key="3">
    <source>
        <dbReference type="EMBL" id="ACL95894.1"/>
    </source>
</evidence>
<dbReference type="SMART" id="SM00226">
    <property type="entry name" value="LMWPc"/>
    <property type="match status" value="1"/>
</dbReference>
<dbReference type="RefSeq" id="WP_010920202.1">
    <property type="nucleotide sequence ID" value="NC_011916.1"/>
</dbReference>
<keyword evidence="4" id="KW-1185">Reference proteome</keyword>
<dbReference type="Pfam" id="PF01451">
    <property type="entry name" value="LMWPc"/>
    <property type="match status" value="1"/>
</dbReference>
<dbReference type="Proteomes" id="UP000001364">
    <property type="component" value="Chromosome"/>
</dbReference>
<sequence>MPQSLPDAVLFTCNYNRVRSPMAEGLFKRFYGTRAYVDSCGLKSDPAGEGIDPFVVVVMDELGLDVSDHRPKTFAQLEDDSFDVVVSLTPEAQHRAVELSRDRAVEIEYWPTHDPTLTDGSREARLEAYREVRDALAAAIKRRFGAPSTFGG</sequence>
<dbReference type="InterPro" id="IPR023485">
    <property type="entry name" value="Ptyr_pPase"/>
</dbReference>
<dbReference type="PANTHER" id="PTHR43428:SF1">
    <property type="entry name" value="ARSENATE REDUCTASE"/>
    <property type="match status" value="1"/>
</dbReference>
<accession>A0A0H3CC27</accession>
<keyword evidence="3" id="KW-0560">Oxidoreductase</keyword>
<reference evidence="3 4" key="1">
    <citation type="journal article" date="2010" name="J. Bacteriol.">
        <title>The genetic basis of laboratory adaptation in Caulobacter crescentus.</title>
        <authorList>
            <person name="Marks M.E."/>
            <person name="Castro-Rojas C.M."/>
            <person name="Teiling C."/>
            <person name="Du L."/>
            <person name="Kapatral V."/>
            <person name="Walunas T.L."/>
            <person name="Crosson S."/>
        </authorList>
    </citation>
    <scope>NUCLEOTIDE SEQUENCE [LARGE SCALE GENOMIC DNA]</scope>
    <source>
        <strain evidence="4">NA1000 / CB15N</strain>
    </source>
</reference>
<gene>
    <name evidence="3" type="ordered locus">CCNA_02429</name>
</gene>
<dbReference type="SUPFAM" id="SSF52788">
    <property type="entry name" value="Phosphotyrosine protein phosphatases I"/>
    <property type="match status" value="1"/>
</dbReference>
<dbReference type="HOGENOM" id="CLU_071415_3_1_5"/>
<feature type="domain" description="Phosphotyrosine protein phosphatase I" evidence="2">
    <location>
        <begin position="7"/>
        <end position="146"/>
    </location>
</feature>